<feature type="domain" description="Yip1" evidence="6">
    <location>
        <begin position="10"/>
        <end position="158"/>
    </location>
</feature>
<feature type="transmembrane region" description="Helical" evidence="5">
    <location>
        <begin position="34"/>
        <end position="54"/>
    </location>
</feature>
<feature type="transmembrane region" description="Helical" evidence="5">
    <location>
        <begin position="127"/>
        <end position="145"/>
    </location>
</feature>
<dbReference type="GO" id="GO:0016020">
    <property type="term" value="C:membrane"/>
    <property type="evidence" value="ECO:0007669"/>
    <property type="project" value="UniProtKB-SubCell"/>
</dbReference>
<evidence type="ECO:0000256" key="2">
    <source>
        <dbReference type="ARBA" id="ARBA00022692"/>
    </source>
</evidence>
<gene>
    <name evidence="7" type="ORF">C667_01953</name>
</gene>
<feature type="transmembrane region" description="Helical" evidence="5">
    <location>
        <begin position="166"/>
        <end position="189"/>
    </location>
</feature>
<dbReference type="AlphaFoldDB" id="N6Z4C9"/>
<dbReference type="RefSeq" id="WP_004355934.1">
    <property type="nucleotide sequence ID" value="NZ_AMXF01000005.1"/>
</dbReference>
<dbReference type="OrthoDB" id="8526565at2"/>
<dbReference type="InterPro" id="IPR006977">
    <property type="entry name" value="Yip1_dom"/>
</dbReference>
<organism evidence="7 8">
    <name type="scientific">Thauera phenylacetica B4P</name>
    <dbReference type="NCBI Taxonomy" id="1234382"/>
    <lineage>
        <taxon>Bacteria</taxon>
        <taxon>Pseudomonadati</taxon>
        <taxon>Pseudomonadota</taxon>
        <taxon>Betaproteobacteria</taxon>
        <taxon>Rhodocyclales</taxon>
        <taxon>Zoogloeaceae</taxon>
        <taxon>Thauera</taxon>
    </lineage>
</organism>
<keyword evidence="4 5" id="KW-0472">Membrane</keyword>
<keyword evidence="3 5" id="KW-1133">Transmembrane helix</keyword>
<feature type="transmembrane region" description="Helical" evidence="5">
    <location>
        <begin position="104"/>
        <end position="121"/>
    </location>
</feature>
<evidence type="ECO:0000256" key="3">
    <source>
        <dbReference type="ARBA" id="ARBA00022989"/>
    </source>
</evidence>
<sequence>MDVMQFPRMVVSSREGWDLVARARPPMDWLFRRLVLPMSLLPPLMILLASGGVGERVFPEAGFGNWLIAAVLFFVAEHFSVPIMANSIRQASMAKNGSSRLQDAYAVAAIAPVPLWLSSLAVVFGSAWFVVLVGVVALGASAMLIRHGVDRLLGIEEQVEASEVAMQVTSFGVLTWLVLLAVAASAVMLL</sequence>
<dbReference type="EMBL" id="AMXF01000005">
    <property type="protein sequence ID" value="ENO98765.1"/>
    <property type="molecule type" value="Genomic_DNA"/>
</dbReference>
<reference evidence="7 8" key="1">
    <citation type="submission" date="2012-09" db="EMBL/GenBank/DDBJ databases">
        <title>Draft Genome Sequences of 6 Strains from Genus Thauera.</title>
        <authorList>
            <person name="Liu B."/>
            <person name="Shapleigh J.P."/>
            <person name="Frostegard A.H."/>
        </authorList>
    </citation>
    <scope>NUCLEOTIDE SEQUENCE [LARGE SCALE GENOMIC DNA]</scope>
    <source>
        <strain evidence="7 8">B4P</strain>
    </source>
</reference>
<dbReference type="Proteomes" id="UP000013047">
    <property type="component" value="Unassembled WGS sequence"/>
</dbReference>
<evidence type="ECO:0000313" key="8">
    <source>
        <dbReference type="Proteomes" id="UP000013047"/>
    </source>
</evidence>
<evidence type="ECO:0000256" key="1">
    <source>
        <dbReference type="ARBA" id="ARBA00004141"/>
    </source>
</evidence>
<feature type="transmembrane region" description="Helical" evidence="5">
    <location>
        <begin position="66"/>
        <end position="84"/>
    </location>
</feature>
<evidence type="ECO:0000259" key="6">
    <source>
        <dbReference type="Pfam" id="PF04893"/>
    </source>
</evidence>
<evidence type="ECO:0000256" key="4">
    <source>
        <dbReference type="ARBA" id="ARBA00023136"/>
    </source>
</evidence>
<evidence type="ECO:0000313" key="7">
    <source>
        <dbReference type="EMBL" id="ENO98765.1"/>
    </source>
</evidence>
<keyword evidence="2 5" id="KW-0812">Transmembrane</keyword>
<name>N6Z4C9_9RHOO</name>
<evidence type="ECO:0000256" key="5">
    <source>
        <dbReference type="SAM" id="Phobius"/>
    </source>
</evidence>
<proteinExistence type="predicted"/>
<comment type="caution">
    <text evidence="7">The sequence shown here is derived from an EMBL/GenBank/DDBJ whole genome shotgun (WGS) entry which is preliminary data.</text>
</comment>
<protein>
    <recommendedName>
        <fullName evidence="6">Yip1 domain-containing protein</fullName>
    </recommendedName>
</protein>
<accession>N6Z4C9</accession>
<dbReference type="Pfam" id="PF04893">
    <property type="entry name" value="Yip1"/>
    <property type="match status" value="1"/>
</dbReference>
<keyword evidence="8" id="KW-1185">Reference proteome</keyword>
<comment type="subcellular location">
    <subcellularLocation>
        <location evidence="1">Membrane</location>
        <topology evidence="1">Multi-pass membrane protein</topology>
    </subcellularLocation>
</comment>